<protein>
    <recommendedName>
        <fullName evidence="9">Major facilitator superfamily (MFS) profile domain-containing protein</fullName>
    </recommendedName>
</protein>
<comment type="subcellular location">
    <subcellularLocation>
        <location evidence="1">Membrane</location>
        <topology evidence="1">Multi-pass membrane protein</topology>
    </subcellularLocation>
</comment>
<feature type="transmembrane region" description="Helical" evidence="7">
    <location>
        <begin position="324"/>
        <end position="344"/>
    </location>
</feature>
<dbReference type="PROSITE" id="PS50850">
    <property type="entry name" value="MFS"/>
    <property type="match status" value="1"/>
</dbReference>
<accession>L1IZQ1</accession>
<dbReference type="OMA" id="RVVTTWF"/>
<feature type="transmembrane region" description="Helical" evidence="7">
    <location>
        <begin position="96"/>
        <end position="113"/>
    </location>
</feature>
<feature type="transmembrane region" description="Helical" evidence="7">
    <location>
        <begin position="381"/>
        <end position="405"/>
    </location>
</feature>
<dbReference type="InterPro" id="IPR036259">
    <property type="entry name" value="MFS_trans_sf"/>
</dbReference>
<evidence type="ECO:0000256" key="7">
    <source>
        <dbReference type="SAM" id="Phobius"/>
    </source>
</evidence>
<dbReference type="InterPro" id="IPR011701">
    <property type="entry name" value="MFS"/>
</dbReference>
<feature type="non-terminal residue" evidence="10">
    <location>
        <position position="1"/>
    </location>
</feature>
<feature type="non-terminal residue" evidence="10">
    <location>
        <position position="447"/>
    </location>
</feature>
<dbReference type="FunFam" id="1.20.1250.20:FF:000003">
    <property type="entry name" value="Solute carrier family 17 member 3"/>
    <property type="match status" value="1"/>
</dbReference>
<dbReference type="Proteomes" id="UP000011087">
    <property type="component" value="Unassembled WGS sequence"/>
</dbReference>
<dbReference type="PANTHER" id="PTHR11662:SF399">
    <property type="entry name" value="FI19708P1-RELATED"/>
    <property type="match status" value="1"/>
</dbReference>
<dbReference type="PaxDb" id="55529-EKX41753"/>
<dbReference type="KEGG" id="gtt:GUITHDRAFT_42162"/>
<feature type="domain" description="Major facilitator superfamily (MFS) profile" evidence="9">
    <location>
        <begin position="11"/>
        <end position="447"/>
    </location>
</feature>
<dbReference type="eggNOG" id="KOG2532">
    <property type="taxonomic scope" value="Eukaryota"/>
</dbReference>
<organism evidence="10">
    <name type="scientific">Guillardia theta (strain CCMP2712)</name>
    <name type="common">Cryptophyte</name>
    <dbReference type="NCBI Taxonomy" id="905079"/>
    <lineage>
        <taxon>Eukaryota</taxon>
        <taxon>Cryptophyceae</taxon>
        <taxon>Pyrenomonadales</taxon>
        <taxon>Geminigeraceae</taxon>
        <taxon>Guillardia</taxon>
    </lineage>
</organism>
<evidence type="ECO:0000256" key="5">
    <source>
        <dbReference type="ARBA" id="ARBA00022989"/>
    </source>
</evidence>
<feature type="transmembrane region" description="Helical" evidence="7">
    <location>
        <begin position="249"/>
        <end position="270"/>
    </location>
</feature>
<feature type="transmembrane region" description="Helical" evidence="7">
    <location>
        <begin position="187"/>
        <end position="206"/>
    </location>
</feature>
<dbReference type="SUPFAM" id="SSF103473">
    <property type="entry name" value="MFS general substrate transporter"/>
    <property type="match status" value="1"/>
</dbReference>
<proteinExistence type="predicted"/>
<dbReference type="GO" id="GO:0015293">
    <property type="term" value="F:symporter activity"/>
    <property type="evidence" value="ECO:0007669"/>
    <property type="project" value="UniProtKB-KW"/>
</dbReference>
<keyword evidence="4" id="KW-0769">Symport</keyword>
<evidence type="ECO:0000313" key="10">
    <source>
        <dbReference type="EMBL" id="EKX41753.1"/>
    </source>
</evidence>
<evidence type="ECO:0000256" key="8">
    <source>
        <dbReference type="SAM" id="SignalP"/>
    </source>
</evidence>
<evidence type="ECO:0000256" key="3">
    <source>
        <dbReference type="ARBA" id="ARBA00022692"/>
    </source>
</evidence>
<feature type="transmembrane region" description="Helical" evidence="7">
    <location>
        <begin position="290"/>
        <end position="312"/>
    </location>
</feature>
<dbReference type="EnsemblProtists" id="EKX41753">
    <property type="protein sequence ID" value="EKX41753"/>
    <property type="gene ID" value="GUITHDRAFT_42162"/>
</dbReference>
<dbReference type="STRING" id="905079.L1IZQ1"/>
<feature type="transmembrane region" description="Helical" evidence="7">
    <location>
        <begin position="69"/>
        <end position="89"/>
    </location>
</feature>
<evidence type="ECO:0000256" key="1">
    <source>
        <dbReference type="ARBA" id="ARBA00004141"/>
    </source>
</evidence>
<keyword evidence="3 7" id="KW-0812">Transmembrane</keyword>
<reference evidence="10 12" key="1">
    <citation type="journal article" date="2012" name="Nature">
        <title>Algal genomes reveal evolutionary mosaicism and the fate of nucleomorphs.</title>
        <authorList>
            <consortium name="DOE Joint Genome Institute"/>
            <person name="Curtis B.A."/>
            <person name="Tanifuji G."/>
            <person name="Burki F."/>
            <person name="Gruber A."/>
            <person name="Irimia M."/>
            <person name="Maruyama S."/>
            <person name="Arias M.C."/>
            <person name="Ball S.G."/>
            <person name="Gile G.H."/>
            <person name="Hirakawa Y."/>
            <person name="Hopkins J.F."/>
            <person name="Kuo A."/>
            <person name="Rensing S.A."/>
            <person name="Schmutz J."/>
            <person name="Symeonidi A."/>
            <person name="Elias M."/>
            <person name="Eveleigh R.J."/>
            <person name="Herman E.K."/>
            <person name="Klute M.J."/>
            <person name="Nakayama T."/>
            <person name="Obornik M."/>
            <person name="Reyes-Prieto A."/>
            <person name="Armbrust E.V."/>
            <person name="Aves S.J."/>
            <person name="Beiko R.G."/>
            <person name="Coutinho P."/>
            <person name="Dacks J.B."/>
            <person name="Durnford D.G."/>
            <person name="Fast N.M."/>
            <person name="Green B.R."/>
            <person name="Grisdale C.J."/>
            <person name="Hempel F."/>
            <person name="Henrissat B."/>
            <person name="Hoppner M.P."/>
            <person name="Ishida K."/>
            <person name="Kim E."/>
            <person name="Koreny L."/>
            <person name="Kroth P.G."/>
            <person name="Liu Y."/>
            <person name="Malik S.B."/>
            <person name="Maier U.G."/>
            <person name="McRose D."/>
            <person name="Mock T."/>
            <person name="Neilson J.A."/>
            <person name="Onodera N.T."/>
            <person name="Poole A.M."/>
            <person name="Pritham E.J."/>
            <person name="Richards T.A."/>
            <person name="Rocap G."/>
            <person name="Roy S.W."/>
            <person name="Sarai C."/>
            <person name="Schaack S."/>
            <person name="Shirato S."/>
            <person name="Slamovits C.H."/>
            <person name="Spencer D.F."/>
            <person name="Suzuki S."/>
            <person name="Worden A.Z."/>
            <person name="Zauner S."/>
            <person name="Barry K."/>
            <person name="Bell C."/>
            <person name="Bharti A.K."/>
            <person name="Crow J.A."/>
            <person name="Grimwood J."/>
            <person name="Kramer R."/>
            <person name="Lindquist E."/>
            <person name="Lucas S."/>
            <person name="Salamov A."/>
            <person name="McFadden G.I."/>
            <person name="Lane C.E."/>
            <person name="Keeling P.J."/>
            <person name="Gray M.W."/>
            <person name="Grigoriev I.V."/>
            <person name="Archibald J.M."/>
        </authorList>
    </citation>
    <scope>NUCLEOTIDE SEQUENCE</scope>
    <source>
        <strain evidence="10 12">CCMP2712</strain>
    </source>
</reference>
<evidence type="ECO:0000313" key="12">
    <source>
        <dbReference type="Proteomes" id="UP000011087"/>
    </source>
</evidence>
<feature type="transmembrane region" description="Helical" evidence="7">
    <location>
        <begin position="425"/>
        <end position="443"/>
    </location>
</feature>
<feature type="signal peptide" evidence="8">
    <location>
        <begin position="1"/>
        <end position="24"/>
    </location>
</feature>
<keyword evidence="12" id="KW-1185">Reference proteome</keyword>
<dbReference type="GeneID" id="17298354"/>
<dbReference type="RefSeq" id="XP_005828733.1">
    <property type="nucleotide sequence ID" value="XM_005828676.1"/>
</dbReference>
<dbReference type="EMBL" id="JH993021">
    <property type="protein sequence ID" value="EKX41753.1"/>
    <property type="molecule type" value="Genomic_DNA"/>
</dbReference>
<dbReference type="GO" id="GO:0016020">
    <property type="term" value="C:membrane"/>
    <property type="evidence" value="ECO:0007669"/>
    <property type="project" value="UniProtKB-SubCell"/>
</dbReference>
<dbReference type="HOGENOM" id="CLU_001265_5_0_1"/>
<gene>
    <name evidence="10" type="ORF">GUITHDRAFT_42162</name>
</gene>
<sequence>PRGYIPKRFILSLLLHLGLFVVYALRVCISVAAAAPSAHALPSNSSVPTEVTGVSMYTEYSWTNTEQGIILGSFFNGYITTQIIGGILARRYGGKSVLFGGVLLASLFTFLTPPASKNFTMLVICRTLMGAVEGVSFPAILTIIGHWAPAQERSTMVGFVYAGAYTGNVVTFPLSAWIMDTYGWRTIFYFFACLGFLWCLLFHLFTTSTPSQHRSMHAAELNKILATTQVAEDVPATVPWKKILVCMPAWALFVVHTCFNWAFYTLLTQLPSYMALVLGFNMQQSGFLSSMPYLFMFIVSILGGMLADWTISRGLLSRTRVRKTWMVTSLMVPACCLVLCGYASSWPVAIFFMTCALGFSGLSNAGYSANYLEISAGLSGILISLGNTLATVPGMVSPVLTGVIMDAHGCSIEHVSSCQQAYQTVFWIAFMVYTFGAVFYATFATSE</sequence>
<evidence type="ECO:0000259" key="9">
    <source>
        <dbReference type="PROSITE" id="PS50850"/>
    </source>
</evidence>
<dbReference type="PANTHER" id="PTHR11662">
    <property type="entry name" value="SOLUTE CARRIER FAMILY 17"/>
    <property type="match status" value="1"/>
</dbReference>
<feature type="chain" id="PRO_5008770669" description="Major facilitator superfamily (MFS) profile domain-containing protein" evidence="8">
    <location>
        <begin position="25"/>
        <end position="447"/>
    </location>
</feature>
<evidence type="ECO:0000256" key="4">
    <source>
        <dbReference type="ARBA" id="ARBA00022847"/>
    </source>
</evidence>
<keyword evidence="5 7" id="KW-1133">Transmembrane helix</keyword>
<dbReference type="Gene3D" id="1.20.1250.20">
    <property type="entry name" value="MFS general substrate transporter like domains"/>
    <property type="match status" value="2"/>
</dbReference>
<keyword evidence="2" id="KW-0813">Transport</keyword>
<dbReference type="OrthoDB" id="2985014at2759"/>
<feature type="transmembrane region" description="Helical" evidence="7">
    <location>
        <begin position="119"/>
        <end position="144"/>
    </location>
</feature>
<name>L1IZQ1_GUITC</name>
<dbReference type="InterPro" id="IPR050382">
    <property type="entry name" value="MFS_Na/Anion_cotransporter"/>
</dbReference>
<evidence type="ECO:0000313" key="11">
    <source>
        <dbReference type="EnsemblProtists" id="EKX41753"/>
    </source>
</evidence>
<dbReference type="AlphaFoldDB" id="L1IZQ1"/>
<keyword evidence="8" id="KW-0732">Signal</keyword>
<dbReference type="FunFam" id="1.20.1250.20:FF:000423">
    <property type="entry name" value="Putative inorganic phosphate cotransporter-like Protein"/>
    <property type="match status" value="1"/>
</dbReference>
<evidence type="ECO:0000256" key="2">
    <source>
        <dbReference type="ARBA" id="ARBA00022448"/>
    </source>
</evidence>
<dbReference type="Pfam" id="PF07690">
    <property type="entry name" value="MFS_1"/>
    <property type="match status" value="1"/>
</dbReference>
<evidence type="ECO:0000256" key="6">
    <source>
        <dbReference type="ARBA" id="ARBA00023136"/>
    </source>
</evidence>
<reference evidence="11" key="3">
    <citation type="submission" date="2015-06" db="UniProtKB">
        <authorList>
            <consortium name="EnsemblProtists"/>
        </authorList>
    </citation>
    <scope>IDENTIFICATION</scope>
</reference>
<reference evidence="12" key="2">
    <citation type="submission" date="2012-11" db="EMBL/GenBank/DDBJ databases">
        <authorList>
            <person name="Kuo A."/>
            <person name="Curtis B.A."/>
            <person name="Tanifuji G."/>
            <person name="Burki F."/>
            <person name="Gruber A."/>
            <person name="Irimia M."/>
            <person name="Maruyama S."/>
            <person name="Arias M.C."/>
            <person name="Ball S.G."/>
            <person name="Gile G.H."/>
            <person name="Hirakawa Y."/>
            <person name="Hopkins J.F."/>
            <person name="Rensing S.A."/>
            <person name="Schmutz J."/>
            <person name="Symeonidi A."/>
            <person name="Elias M."/>
            <person name="Eveleigh R.J."/>
            <person name="Herman E.K."/>
            <person name="Klute M.J."/>
            <person name="Nakayama T."/>
            <person name="Obornik M."/>
            <person name="Reyes-Prieto A."/>
            <person name="Armbrust E.V."/>
            <person name="Aves S.J."/>
            <person name="Beiko R.G."/>
            <person name="Coutinho P."/>
            <person name="Dacks J.B."/>
            <person name="Durnford D.G."/>
            <person name="Fast N.M."/>
            <person name="Green B.R."/>
            <person name="Grisdale C."/>
            <person name="Hempe F."/>
            <person name="Henrissat B."/>
            <person name="Hoppner M.P."/>
            <person name="Ishida K.-I."/>
            <person name="Kim E."/>
            <person name="Koreny L."/>
            <person name="Kroth P.G."/>
            <person name="Liu Y."/>
            <person name="Malik S.-B."/>
            <person name="Maier U.G."/>
            <person name="McRose D."/>
            <person name="Mock T."/>
            <person name="Neilson J.A."/>
            <person name="Onodera N.T."/>
            <person name="Poole A.M."/>
            <person name="Pritham E.J."/>
            <person name="Richards T.A."/>
            <person name="Rocap G."/>
            <person name="Roy S.W."/>
            <person name="Sarai C."/>
            <person name="Schaack S."/>
            <person name="Shirato S."/>
            <person name="Slamovits C.H."/>
            <person name="Spencer D.F."/>
            <person name="Suzuki S."/>
            <person name="Worden A.Z."/>
            <person name="Zauner S."/>
            <person name="Barry K."/>
            <person name="Bell C."/>
            <person name="Bharti A.K."/>
            <person name="Crow J.A."/>
            <person name="Grimwood J."/>
            <person name="Kramer R."/>
            <person name="Lindquist E."/>
            <person name="Lucas S."/>
            <person name="Salamov A."/>
            <person name="McFadden G.I."/>
            <person name="Lane C.E."/>
            <person name="Keeling P.J."/>
            <person name="Gray M.W."/>
            <person name="Grigoriev I.V."/>
            <person name="Archibald J.M."/>
        </authorList>
    </citation>
    <scope>NUCLEOTIDE SEQUENCE</scope>
    <source>
        <strain evidence="12">CCMP2712</strain>
    </source>
</reference>
<keyword evidence="6 7" id="KW-0472">Membrane</keyword>
<dbReference type="InterPro" id="IPR020846">
    <property type="entry name" value="MFS_dom"/>
</dbReference>
<feature type="transmembrane region" description="Helical" evidence="7">
    <location>
        <begin position="156"/>
        <end position="175"/>
    </location>
</feature>